<dbReference type="SUPFAM" id="SSF88723">
    <property type="entry name" value="PIN domain-like"/>
    <property type="match status" value="1"/>
</dbReference>
<dbReference type="InterPro" id="IPR029060">
    <property type="entry name" value="PIN-like_dom_sf"/>
</dbReference>
<dbReference type="Gene3D" id="3.40.50.1010">
    <property type="entry name" value="5'-nuclease"/>
    <property type="match status" value="1"/>
</dbReference>
<sequence length="101" mass="11405">MGNSHEAAGLLLVPTGEDWWIAGKVLNSLLRGVRSHKRGRIAAISREEQQRLIRDVLIARTARRANATVVTENVADFEKIKNFCDVRIIRPTEYFDIFGVS</sequence>
<gene>
    <name evidence="1" type="ORF">AVDCRST_MAG68-2570</name>
</gene>
<name>A0A6J4LK01_9BACT</name>
<reference evidence="1" key="1">
    <citation type="submission" date="2020-02" db="EMBL/GenBank/DDBJ databases">
        <authorList>
            <person name="Meier V. D."/>
        </authorList>
    </citation>
    <scope>NUCLEOTIDE SEQUENCE</scope>
    <source>
        <strain evidence="1">AVDCRST_MAG68</strain>
    </source>
</reference>
<proteinExistence type="predicted"/>
<evidence type="ECO:0008006" key="2">
    <source>
        <dbReference type="Google" id="ProtNLM"/>
    </source>
</evidence>
<protein>
    <recommendedName>
        <fullName evidence="2">PIN domain-containing protein</fullName>
    </recommendedName>
</protein>
<dbReference type="EMBL" id="CADCTW010000129">
    <property type="protein sequence ID" value="CAA9333788.1"/>
    <property type="molecule type" value="Genomic_DNA"/>
</dbReference>
<organism evidence="1">
    <name type="scientific">uncultured Gemmatimonadota bacterium</name>
    <dbReference type="NCBI Taxonomy" id="203437"/>
    <lineage>
        <taxon>Bacteria</taxon>
        <taxon>Pseudomonadati</taxon>
        <taxon>Gemmatimonadota</taxon>
        <taxon>environmental samples</taxon>
    </lineage>
</organism>
<accession>A0A6J4LK01</accession>
<evidence type="ECO:0000313" key="1">
    <source>
        <dbReference type="EMBL" id="CAA9333788.1"/>
    </source>
</evidence>
<dbReference type="AlphaFoldDB" id="A0A6J4LK01"/>